<proteinExistence type="predicted"/>
<dbReference type="Proteomes" id="UP000636960">
    <property type="component" value="Unassembled WGS sequence"/>
</dbReference>
<evidence type="ECO:0000313" key="2">
    <source>
        <dbReference type="Proteomes" id="UP000636960"/>
    </source>
</evidence>
<keyword evidence="2" id="KW-1185">Reference proteome</keyword>
<gene>
    <name evidence="1" type="ORF">Ari01nite_75590</name>
</gene>
<reference evidence="1" key="1">
    <citation type="submission" date="2021-01" db="EMBL/GenBank/DDBJ databases">
        <title>Whole genome shotgun sequence of Actinoplanes rishiriensis NBRC 108556.</title>
        <authorList>
            <person name="Komaki H."/>
            <person name="Tamura T."/>
        </authorList>
    </citation>
    <scope>NUCLEOTIDE SEQUENCE</scope>
    <source>
        <strain evidence="1">NBRC 108556</strain>
    </source>
</reference>
<organism evidence="1 2">
    <name type="scientific">Paractinoplanes rishiriensis</name>
    <dbReference type="NCBI Taxonomy" id="1050105"/>
    <lineage>
        <taxon>Bacteria</taxon>
        <taxon>Bacillati</taxon>
        <taxon>Actinomycetota</taxon>
        <taxon>Actinomycetes</taxon>
        <taxon>Micromonosporales</taxon>
        <taxon>Micromonosporaceae</taxon>
        <taxon>Paractinoplanes</taxon>
    </lineage>
</organism>
<dbReference type="RefSeq" id="WP_203787462.1">
    <property type="nucleotide sequence ID" value="NZ_BOMV01000080.1"/>
</dbReference>
<dbReference type="EMBL" id="BOMV01000080">
    <property type="protein sequence ID" value="GIF00095.1"/>
    <property type="molecule type" value="Genomic_DNA"/>
</dbReference>
<comment type="caution">
    <text evidence="1">The sequence shown here is derived from an EMBL/GenBank/DDBJ whole genome shotgun (WGS) entry which is preliminary data.</text>
</comment>
<accession>A0A919K5Q2</accession>
<dbReference type="AlphaFoldDB" id="A0A919K5Q2"/>
<sequence length="92" mass="10112">MEDPANLLRPISSSVGPTAAWLTRLFVDHERGQGAVLAPGSALERRAAEDPAFDAAIRPLLELAAGLRTDTQVRALLAYVTEQVYAARWRRR</sequence>
<protein>
    <submittedName>
        <fullName evidence="1">Uncharacterized protein</fullName>
    </submittedName>
</protein>
<evidence type="ECO:0000313" key="1">
    <source>
        <dbReference type="EMBL" id="GIF00095.1"/>
    </source>
</evidence>
<name>A0A919K5Q2_9ACTN</name>